<dbReference type="EMBL" id="GBYB01008826">
    <property type="protein sequence ID" value="JAG78593.1"/>
    <property type="molecule type" value="Transcribed_RNA"/>
</dbReference>
<feature type="signal peptide" evidence="1">
    <location>
        <begin position="1"/>
        <end position="17"/>
    </location>
</feature>
<feature type="chain" id="PRO_5007394645" evidence="1">
    <location>
        <begin position="18"/>
        <end position="117"/>
    </location>
</feature>
<sequence length="117" mass="13757">MLFVFVLISIFAGHVSGGRVIKINDNQRGMTDLRSEATEELPRDELVEILHKGQFFQDIISQHVAPLEFHFGHVFENPNEWEQRFEKTDVENNQFQGKVRWGTKNGDYGEHYWDLNH</sequence>
<name>A0A0C9RKW8_9HYME</name>
<dbReference type="AlphaFoldDB" id="A0A0C9RKW8"/>
<gene>
    <name evidence="2" type="primary">mltF_1</name>
    <name evidence="3" type="synonym">mltF_0</name>
    <name evidence="3" type="ORF">g.7854</name>
    <name evidence="2" type="ORF">g.7855</name>
</gene>
<accession>A0A0C9RKW8</accession>
<protein>
    <submittedName>
        <fullName evidence="3">MltF_0 protein</fullName>
    </submittedName>
    <submittedName>
        <fullName evidence="2">MltF_1 protein</fullName>
    </submittedName>
</protein>
<keyword evidence="1" id="KW-0732">Signal</keyword>
<organism evidence="2">
    <name type="scientific">Fopius arisanus</name>
    <dbReference type="NCBI Taxonomy" id="64838"/>
    <lineage>
        <taxon>Eukaryota</taxon>
        <taxon>Metazoa</taxon>
        <taxon>Ecdysozoa</taxon>
        <taxon>Arthropoda</taxon>
        <taxon>Hexapoda</taxon>
        <taxon>Insecta</taxon>
        <taxon>Pterygota</taxon>
        <taxon>Neoptera</taxon>
        <taxon>Endopterygota</taxon>
        <taxon>Hymenoptera</taxon>
        <taxon>Apocrita</taxon>
        <taxon>Ichneumonoidea</taxon>
        <taxon>Braconidae</taxon>
        <taxon>Opiinae</taxon>
        <taxon>Fopius</taxon>
    </lineage>
</organism>
<evidence type="ECO:0000313" key="3">
    <source>
        <dbReference type="EMBL" id="JAG78593.1"/>
    </source>
</evidence>
<proteinExistence type="predicted"/>
<evidence type="ECO:0000256" key="1">
    <source>
        <dbReference type="SAM" id="SignalP"/>
    </source>
</evidence>
<reference evidence="2" key="1">
    <citation type="submission" date="2015-01" db="EMBL/GenBank/DDBJ databases">
        <title>Transcriptome Assembly of Fopius arisanus.</title>
        <authorList>
            <person name="Geib S."/>
        </authorList>
    </citation>
    <scope>NUCLEOTIDE SEQUENCE</scope>
</reference>
<dbReference type="EMBL" id="GBYB01008825">
    <property type="protein sequence ID" value="JAG78592.1"/>
    <property type="molecule type" value="Transcribed_RNA"/>
</dbReference>
<evidence type="ECO:0000313" key="2">
    <source>
        <dbReference type="EMBL" id="JAG78592.1"/>
    </source>
</evidence>